<comment type="caution">
    <text evidence="1">The sequence shown here is derived from an EMBL/GenBank/DDBJ whole genome shotgun (WGS) entry which is preliminary data.</text>
</comment>
<keyword evidence="2" id="KW-1185">Reference proteome</keyword>
<organism evidence="1 2">
    <name type="scientific">Sphaerodactylus townsendi</name>
    <dbReference type="NCBI Taxonomy" id="933632"/>
    <lineage>
        <taxon>Eukaryota</taxon>
        <taxon>Metazoa</taxon>
        <taxon>Chordata</taxon>
        <taxon>Craniata</taxon>
        <taxon>Vertebrata</taxon>
        <taxon>Euteleostomi</taxon>
        <taxon>Lepidosauria</taxon>
        <taxon>Squamata</taxon>
        <taxon>Bifurcata</taxon>
        <taxon>Gekkota</taxon>
        <taxon>Sphaerodactylidae</taxon>
        <taxon>Sphaerodactylus</taxon>
    </lineage>
</organism>
<reference evidence="1" key="1">
    <citation type="submission" date="2021-08" db="EMBL/GenBank/DDBJ databases">
        <title>The first chromosome-level gecko genome reveals the dynamic sex chromosomes of Neotropical dwarf geckos (Sphaerodactylidae: Sphaerodactylus).</title>
        <authorList>
            <person name="Pinto B.J."/>
            <person name="Keating S.E."/>
            <person name="Gamble T."/>
        </authorList>
    </citation>
    <scope>NUCLEOTIDE SEQUENCE</scope>
    <source>
        <strain evidence="1">TG3544</strain>
    </source>
</reference>
<gene>
    <name evidence="1" type="ORF">K3G42_016335</name>
</gene>
<protein>
    <submittedName>
        <fullName evidence="1">Uncharacterized protein</fullName>
    </submittedName>
</protein>
<proteinExistence type="predicted"/>
<name>A0ACB8EC50_9SAUR</name>
<evidence type="ECO:0000313" key="1">
    <source>
        <dbReference type="EMBL" id="KAH7989934.1"/>
    </source>
</evidence>
<evidence type="ECO:0000313" key="2">
    <source>
        <dbReference type="Proteomes" id="UP000827872"/>
    </source>
</evidence>
<dbReference type="EMBL" id="CM037627">
    <property type="protein sequence ID" value="KAH7989934.1"/>
    <property type="molecule type" value="Genomic_DNA"/>
</dbReference>
<sequence>MMEDKDENHVERVYEIKTLLKGEVAAWLVGLFKEDAPELTDFDQSMISLHRCFEDPLLEEKVWDHLQQLKQGYCLVADYESEFCQLASHLQNWPKHIFIHMFKDGLDSEVLQWALAARDLNTLMGWICLKEVQRAWQRGTLSQQSAGKRTMNKQNSSHHSHQEAGEMSQGGQEGAKCHLTNRVGLALETAESEDEESADKMLDNKASSETSGNDHDLT</sequence>
<dbReference type="Proteomes" id="UP000827872">
    <property type="component" value="Linkage Group LG14"/>
</dbReference>
<accession>A0ACB8EC50</accession>